<dbReference type="PROSITE" id="PS50835">
    <property type="entry name" value="IG_LIKE"/>
    <property type="match status" value="1"/>
</dbReference>
<dbReference type="InterPro" id="IPR007110">
    <property type="entry name" value="Ig-like_dom"/>
</dbReference>
<reference evidence="12" key="2">
    <citation type="submission" date="2025-08" db="UniProtKB">
        <authorList>
            <consortium name="Ensembl"/>
        </authorList>
    </citation>
    <scope>IDENTIFICATION</scope>
</reference>
<dbReference type="SMART" id="SM00409">
    <property type="entry name" value="IG"/>
    <property type="match status" value="1"/>
</dbReference>
<dbReference type="Proteomes" id="UP001501920">
    <property type="component" value="Chromosome 17"/>
</dbReference>
<keyword evidence="7" id="KW-0325">Glycoprotein</keyword>
<dbReference type="GeneTree" id="ENSGT01030000234556"/>
<proteinExistence type="predicted"/>
<evidence type="ECO:0000256" key="1">
    <source>
        <dbReference type="ARBA" id="ARBA00004479"/>
    </source>
</evidence>
<keyword evidence="4 9" id="KW-1133">Transmembrane helix</keyword>
<sequence length="251" mass="27712">MDPRRLPLRDGLRFCGLLLGLALHLGPVCCIEVNAPEEIEAVRGETVILSCSFTSTSRTTELLSVNWSFRPQRGGLAHNFFHFSAKAYPSSDEHFKGRVKWHGTPSLGDASIQLLNASLNDNGTYSCTVRNPPDVHGPSSQTILTVTPKKVGVRFSDVAVLLVFVIVPSGLIALVLLVRILCPCCSPVKRSSGLGHHSPIEVTDGEEHVYKQPKQKTPTCCELYLLDSDDEEYHHHHHEKQHMEAIAESQC</sequence>
<dbReference type="CTD" id="196264"/>
<feature type="transmembrane region" description="Helical" evidence="9">
    <location>
        <begin position="158"/>
        <end position="182"/>
    </location>
</feature>
<evidence type="ECO:0000256" key="5">
    <source>
        <dbReference type="ARBA" id="ARBA00023136"/>
    </source>
</evidence>
<evidence type="ECO:0000256" key="10">
    <source>
        <dbReference type="SAM" id="SignalP"/>
    </source>
</evidence>
<evidence type="ECO:0000256" key="9">
    <source>
        <dbReference type="SAM" id="Phobius"/>
    </source>
</evidence>
<organism evidence="12 13">
    <name type="scientific">Pygocentrus nattereri</name>
    <name type="common">Red-bellied piranha</name>
    <dbReference type="NCBI Taxonomy" id="42514"/>
    <lineage>
        <taxon>Eukaryota</taxon>
        <taxon>Metazoa</taxon>
        <taxon>Chordata</taxon>
        <taxon>Craniata</taxon>
        <taxon>Vertebrata</taxon>
        <taxon>Euteleostomi</taxon>
        <taxon>Actinopterygii</taxon>
        <taxon>Neopterygii</taxon>
        <taxon>Teleostei</taxon>
        <taxon>Ostariophysi</taxon>
        <taxon>Characiformes</taxon>
        <taxon>Characoidei</taxon>
        <taxon>Pygocentrus</taxon>
    </lineage>
</organism>
<dbReference type="RefSeq" id="XP_017564938.1">
    <property type="nucleotide sequence ID" value="XM_017709449.2"/>
</dbReference>
<keyword evidence="3 10" id="KW-0732">Signal</keyword>
<protein>
    <recommendedName>
        <fullName evidence="11">Ig-like domain-containing protein</fullName>
    </recommendedName>
</protein>
<evidence type="ECO:0000259" key="11">
    <source>
        <dbReference type="PROSITE" id="PS50835"/>
    </source>
</evidence>
<dbReference type="GeneID" id="108434378"/>
<dbReference type="InterPro" id="IPR003599">
    <property type="entry name" value="Ig_sub"/>
</dbReference>
<dbReference type="InterPro" id="IPR013783">
    <property type="entry name" value="Ig-like_fold"/>
</dbReference>
<keyword evidence="13" id="KW-1185">Reference proteome</keyword>
<evidence type="ECO:0000256" key="8">
    <source>
        <dbReference type="ARBA" id="ARBA00023319"/>
    </source>
</evidence>
<evidence type="ECO:0000256" key="4">
    <source>
        <dbReference type="ARBA" id="ARBA00022989"/>
    </source>
</evidence>
<dbReference type="PRINTS" id="PR00213">
    <property type="entry name" value="MYELINP0"/>
</dbReference>
<feature type="chain" id="PRO_5043781375" description="Ig-like domain-containing protein" evidence="10">
    <location>
        <begin position="31"/>
        <end position="251"/>
    </location>
</feature>
<dbReference type="PANTHER" id="PTHR13869">
    <property type="entry name" value="MYELIN P0 RELATED"/>
    <property type="match status" value="1"/>
</dbReference>
<dbReference type="GO" id="GO:0005886">
    <property type="term" value="C:plasma membrane"/>
    <property type="evidence" value="ECO:0007669"/>
    <property type="project" value="TreeGrafter"/>
</dbReference>
<evidence type="ECO:0000313" key="12">
    <source>
        <dbReference type="Ensembl" id="ENSPNAP00000051960.1"/>
    </source>
</evidence>
<reference evidence="12" key="3">
    <citation type="submission" date="2025-09" db="UniProtKB">
        <authorList>
            <consortium name="Ensembl"/>
        </authorList>
    </citation>
    <scope>IDENTIFICATION</scope>
</reference>
<dbReference type="AlphaFoldDB" id="A0AAR2JJ17"/>
<keyword evidence="5 9" id="KW-0472">Membrane</keyword>
<evidence type="ECO:0000256" key="7">
    <source>
        <dbReference type="ARBA" id="ARBA00023180"/>
    </source>
</evidence>
<feature type="domain" description="Ig-like" evidence="11">
    <location>
        <begin position="27"/>
        <end position="145"/>
    </location>
</feature>
<evidence type="ECO:0000313" key="13">
    <source>
        <dbReference type="Proteomes" id="UP001501920"/>
    </source>
</evidence>
<evidence type="ECO:0000256" key="3">
    <source>
        <dbReference type="ARBA" id="ARBA00022729"/>
    </source>
</evidence>
<feature type="signal peptide" evidence="10">
    <location>
        <begin position="1"/>
        <end position="30"/>
    </location>
</feature>
<reference evidence="12 13" key="1">
    <citation type="submission" date="2020-10" db="EMBL/GenBank/DDBJ databases">
        <title>Pygocentrus nattereri (red-bellied piranha) genome, fPygNat1, primary haplotype.</title>
        <authorList>
            <person name="Myers G."/>
            <person name="Meyer A."/>
            <person name="Karagic N."/>
            <person name="Pippel M."/>
            <person name="Winkler S."/>
            <person name="Tracey A."/>
            <person name="Wood J."/>
            <person name="Formenti G."/>
            <person name="Howe K."/>
            <person name="Fedrigo O."/>
            <person name="Jarvis E.D."/>
        </authorList>
    </citation>
    <scope>NUCLEOTIDE SEQUENCE [LARGE SCALE GENOMIC DNA]</scope>
</reference>
<dbReference type="Ensembl" id="ENSPNAT00000053203.1">
    <property type="protein sequence ID" value="ENSPNAP00000051960.1"/>
    <property type="gene ID" value="ENSPNAG00000033674.1"/>
</dbReference>
<dbReference type="Gene3D" id="2.60.40.10">
    <property type="entry name" value="Immunoglobulins"/>
    <property type="match status" value="1"/>
</dbReference>
<dbReference type="SMART" id="SM00406">
    <property type="entry name" value="IGv"/>
    <property type="match status" value="1"/>
</dbReference>
<dbReference type="PANTHER" id="PTHR13869:SF20">
    <property type="entry name" value="MYELIN PROTEIN ZERO-LIKE PROTEIN 3"/>
    <property type="match status" value="1"/>
</dbReference>
<keyword evidence="2 9" id="KW-0812">Transmembrane</keyword>
<comment type="subcellular location">
    <subcellularLocation>
        <location evidence="1">Membrane</location>
        <topology evidence="1">Single-pass type I membrane protein</topology>
    </subcellularLocation>
</comment>
<dbReference type="InterPro" id="IPR013106">
    <property type="entry name" value="Ig_V-set"/>
</dbReference>
<dbReference type="SUPFAM" id="SSF48726">
    <property type="entry name" value="Immunoglobulin"/>
    <property type="match status" value="1"/>
</dbReference>
<evidence type="ECO:0000256" key="6">
    <source>
        <dbReference type="ARBA" id="ARBA00023157"/>
    </source>
</evidence>
<keyword evidence="8" id="KW-0393">Immunoglobulin domain</keyword>
<keyword evidence="6" id="KW-1015">Disulfide bond</keyword>
<dbReference type="Pfam" id="PF07686">
    <property type="entry name" value="V-set"/>
    <property type="match status" value="1"/>
</dbReference>
<name>A0AAR2JJ17_PYGNA</name>
<accession>A0AAR2JJ17</accession>
<evidence type="ECO:0000256" key="2">
    <source>
        <dbReference type="ARBA" id="ARBA00022692"/>
    </source>
</evidence>
<dbReference type="InterPro" id="IPR036179">
    <property type="entry name" value="Ig-like_dom_sf"/>
</dbReference>
<dbReference type="InterPro" id="IPR000920">
    <property type="entry name" value="Myelin_P0-rel"/>
</dbReference>